<protein>
    <submittedName>
        <fullName evidence="2">BZIP domain-containing protein</fullName>
    </submittedName>
</protein>
<evidence type="ECO:0000313" key="1">
    <source>
        <dbReference type="Proteomes" id="UP000887579"/>
    </source>
</evidence>
<dbReference type="Proteomes" id="UP000887579">
    <property type="component" value="Unplaced"/>
</dbReference>
<reference evidence="2" key="1">
    <citation type="submission" date="2022-11" db="UniProtKB">
        <authorList>
            <consortium name="WormBaseParasite"/>
        </authorList>
    </citation>
    <scope>IDENTIFICATION</scope>
</reference>
<name>A0AC34GB60_9BILA</name>
<dbReference type="WBParaSite" id="ES5_v2.g26888.t1">
    <property type="protein sequence ID" value="ES5_v2.g26888.t1"/>
    <property type="gene ID" value="ES5_v2.g26888"/>
</dbReference>
<organism evidence="1 2">
    <name type="scientific">Panagrolaimus sp. ES5</name>
    <dbReference type="NCBI Taxonomy" id="591445"/>
    <lineage>
        <taxon>Eukaryota</taxon>
        <taxon>Metazoa</taxon>
        <taxon>Ecdysozoa</taxon>
        <taxon>Nematoda</taxon>
        <taxon>Chromadorea</taxon>
        <taxon>Rhabditida</taxon>
        <taxon>Tylenchina</taxon>
        <taxon>Panagrolaimomorpha</taxon>
        <taxon>Panagrolaimoidea</taxon>
        <taxon>Panagrolaimidae</taxon>
        <taxon>Panagrolaimus</taxon>
    </lineage>
</organism>
<proteinExistence type="predicted"/>
<evidence type="ECO:0000313" key="2">
    <source>
        <dbReference type="WBParaSite" id="ES5_v2.g26888.t1"/>
    </source>
</evidence>
<sequence length="372" mass="42354">MSANEYGGYPNGNENNANTPQNYQSGTVENLHAGNQHPQYPAQVGGNRQITTFQNQNVIYQGREYQNAYGYGPTNNVPQYITTINYQHALYQQRLTFQNQSTIPGHSSYAPNFYQPNAIENQQGRQIILHDSPPNFRVPSNTTQILSENDNDSLEGLQLLDISSDYPQHRNSDGFENLEFPPLEFTNKDLDEILNNWTPDDLIQMPDEHQTVNDETHQHNLANGNPANIPANDFVYLTNNTNTILPIVISRERHSQIKAIPAKPAKSRSTSSSSSSSGTTKNPVGRPAEYENDEQRKEAHKEASKKSYKKRREEKAEYRQEIETTIAATEAENQNLRARLAALRNQFVNIFNANYHTLTEEERAHAQRNFYQ</sequence>
<accession>A0AC34GB60</accession>